<name>A0A0C9TE00_PAXIN</name>
<gene>
    <name evidence="3" type="ORF">PAXINDRAFT_17747</name>
</gene>
<reference evidence="4" key="2">
    <citation type="submission" date="2015-01" db="EMBL/GenBank/DDBJ databases">
        <title>Evolutionary Origins and Diversification of the Mycorrhizal Mutualists.</title>
        <authorList>
            <consortium name="DOE Joint Genome Institute"/>
            <consortium name="Mycorrhizal Genomics Consortium"/>
            <person name="Kohler A."/>
            <person name="Kuo A."/>
            <person name="Nagy L.G."/>
            <person name="Floudas D."/>
            <person name="Copeland A."/>
            <person name="Barry K.W."/>
            <person name="Cichocki N."/>
            <person name="Veneault-Fourrey C."/>
            <person name="LaButti K."/>
            <person name="Lindquist E.A."/>
            <person name="Lipzen A."/>
            <person name="Lundell T."/>
            <person name="Morin E."/>
            <person name="Murat C."/>
            <person name="Riley R."/>
            <person name="Ohm R."/>
            <person name="Sun H."/>
            <person name="Tunlid A."/>
            <person name="Henrissat B."/>
            <person name="Grigoriev I.V."/>
            <person name="Hibbett D.S."/>
            <person name="Martin F."/>
        </authorList>
    </citation>
    <scope>NUCLEOTIDE SEQUENCE [LARGE SCALE GENOMIC DNA]</scope>
    <source>
        <strain evidence="4">ATCC 200175</strain>
    </source>
</reference>
<dbReference type="HOGENOM" id="CLU_011744_0_0_1"/>
<dbReference type="EMBL" id="KN819498">
    <property type="protein sequence ID" value="KIJ09158.1"/>
    <property type="molecule type" value="Genomic_DNA"/>
</dbReference>
<dbReference type="Pfam" id="PF11443">
    <property type="entry name" value="DUF2828"/>
    <property type="match status" value="3"/>
</dbReference>
<evidence type="ECO:0000259" key="1">
    <source>
        <dbReference type="Pfam" id="PF11443"/>
    </source>
</evidence>
<evidence type="ECO:0000259" key="2">
    <source>
        <dbReference type="Pfam" id="PF25043"/>
    </source>
</evidence>
<dbReference type="Pfam" id="PF25043">
    <property type="entry name" value="DUF7788"/>
    <property type="match status" value="1"/>
</dbReference>
<feature type="domain" description="DUF2828" evidence="1">
    <location>
        <begin position="213"/>
        <end position="318"/>
    </location>
</feature>
<evidence type="ECO:0000313" key="4">
    <source>
        <dbReference type="Proteomes" id="UP000053647"/>
    </source>
</evidence>
<feature type="domain" description="DUF7788" evidence="2">
    <location>
        <begin position="321"/>
        <end position="546"/>
    </location>
</feature>
<proteinExistence type="predicted"/>
<dbReference type="PANTHER" id="PTHR31373">
    <property type="entry name" value="OS06G0652100 PROTEIN"/>
    <property type="match status" value="1"/>
</dbReference>
<feature type="domain" description="DUF2828" evidence="1">
    <location>
        <begin position="112"/>
        <end position="211"/>
    </location>
</feature>
<dbReference type="InterPro" id="IPR058580">
    <property type="entry name" value="DUF2828"/>
</dbReference>
<protein>
    <submittedName>
        <fullName evidence="3">Uncharacterized protein</fullName>
    </submittedName>
</protein>
<feature type="domain" description="DUF2828" evidence="1">
    <location>
        <begin position="4"/>
        <end position="93"/>
    </location>
</feature>
<evidence type="ECO:0000313" key="3">
    <source>
        <dbReference type="EMBL" id="KIJ09158.1"/>
    </source>
</evidence>
<dbReference type="InterPro" id="IPR036465">
    <property type="entry name" value="vWFA_dom_sf"/>
</dbReference>
<reference evidence="3 4" key="1">
    <citation type="submission" date="2014-06" db="EMBL/GenBank/DDBJ databases">
        <authorList>
            <consortium name="DOE Joint Genome Institute"/>
            <person name="Kuo A."/>
            <person name="Kohler A."/>
            <person name="Nagy L.G."/>
            <person name="Floudas D."/>
            <person name="Copeland A."/>
            <person name="Barry K.W."/>
            <person name="Cichocki N."/>
            <person name="Veneault-Fourrey C."/>
            <person name="LaButti K."/>
            <person name="Lindquist E.A."/>
            <person name="Lipzen A."/>
            <person name="Lundell T."/>
            <person name="Morin E."/>
            <person name="Murat C."/>
            <person name="Sun H."/>
            <person name="Tunlid A."/>
            <person name="Henrissat B."/>
            <person name="Grigoriev I.V."/>
            <person name="Hibbett D.S."/>
            <person name="Martin F."/>
            <person name="Nordberg H.P."/>
            <person name="Cantor M.N."/>
            <person name="Hua S.X."/>
        </authorList>
    </citation>
    <scope>NUCLEOTIDE SEQUENCE [LARGE SCALE GENOMIC DNA]</scope>
    <source>
        <strain evidence="3 4">ATCC 200175</strain>
    </source>
</reference>
<keyword evidence="4" id="KW-1185">Reference proteome</keyword>
<dbReference type="PANTHER" id="PTHR31373:SF27">
    <property type="entry name" value="TROVE DOMAIN-CONTAINING PROTEIN"/>
    <property type="match status" value="1"/>
</dbReference>
<dbReference type="InterPro" id="IPR056690">
    <property type="entry name" value="DUF7788"/>
</dbReference>
<dbReference type="OrthoDB" id="1149618at2759"/>
<dbReference type="Gene3D" id="3.40.50.410">
    <property type="entry name" value="von Willebrand factor, type A domain"/>
    <property type="match status" value="1"/>
</dbReference>
<organism evidence="3 4">
    <name type="scientific">Paxillus involutus ATCC 200175</name>
    <dbReference type="NCBI Taxonomy" id="664439"/>
    <lineage>
        <taxon>Eukaryota</taxon>
        <taxon>Fungi</taxon>
        <taxon>Dikarya</taxon>
        <taxon>Basidiomycota</taxon>
        <taxon>Agaricomycotina</taxon>
        <taxon>Agaricomycetes</taxon>
        <taxon>Agaricomycetidae</taxon>
        <taxon>Boletales</taxon>
        <taxon>Paxilineae</taxon>
        <taxon>Paxillaceae</taxon>
        <taxon>Paxillus</taxon>
    </lineage>
</organism>
<dbReference type="InterPro" id="IPR011205">
    <property type="entry name" value="UCP015417_vWA"/>
</dbReference>
<accession>A0A0C9TE00</accession>
<dbReference type="AlphaFoldDB" id="A0A0C9TE00"/>
<dbReference type="Proteomes" id="UP000053647">
    <property type="component" value="Unassembled WGS sequence"/>
</dbReference>
<sequence length="559" mass="62321">MAFENHPRTAVVNLYCLVDPMCSRPSPKGGAKGGAKKRYSTSHGYWKNLLNILAVDELYPAEGLNSHSTFLHNYCDGKSPPAFQKNQEQEDWSRAQRVQRSLRGSCPALRSLTKDFAILEKISALPADSGEMKLMGVLSLAPKWAPTPGSSHDRVTNISSAICLLLHHAQVSSSIGHNTDLSPTRALPVPEMHLLRCFYQRQVLTPGRHHLLQVSSVCMHANKEKFFTHDAERFLSYLTDVESGEKQISGATLLPHLLVMQAVKFAQAQKDTPTWYGFEKRKVNLIGDAMREQRHKLAETQARVVDAQCATLLARFRELDDCIAVCDVSGSMGSIWKPTLPGKSPFEVDPIWPVLSLSLVLASLAKPPFADLFITLSSQPRVVVLNPASRKVSLGATIQAMLHSEWGFNTDLNAVFLKLILPLAIKNKVSKDEMIKRIFVFSDMQFDCASTKPDPANWKTNHDVVERAYQEAGYDVPEIVYWNLSRESITAPVTGEREGVALLSGYSPSLLKVFMDVEEEEDFKVLDNSGEKVKQKFTPEEIMEKVLGRRSYNGLVVVD</sequence>